<evidence type="ECO:0000313" key="3">
    <source>
        <dbReference type="EMBL" id="ACC97999.1"/>
    </source>
</evidence>
<dbReference type="PANTHER" id="PTHR36305">
    <property type="entry name" value="PHOSPHATIDYLGLYCEROPHOSPHATASE A"/>
    <property type="match status" value="1"/>
</dbReference>
<feature type="transmembrane region" description="Helical" evidence="1">
    <location>
        <begin position="40"/>
        <end position="68"/>
    </location>
</feature>
<dbReference type="RefSeq" id="WP_012414614.1">
    <property type="nucleotide sequence ID" value="NC_010644.1"/>
</dbReference>
<feature type="transmembrane region" description="Helical" evidence="1">
    <location>
        <begin position="139"/>
        <end position="161"/>
    </location>
</feature>
<keyword evidence="1" id="KW-0812">Transmembrane</keyword>
<dbReference type="PIRSF" id="PIRSF006162">
    <property type="entry name" value="PgpA"/>
    <property type="match status" value="1"/>
</dbReference>
<gene>
    <name evidence="3" type="ordered locus">Emin_0442</name>
</gene>
<keyword evidence="1" id="KW-1133">Transmembrane helix</keyword>
<evidence type="ECO:0000256" key="1">
    <source>
        <dbReference type="SAM" id="Phobius"/>
    </source>
</evidence>
<dbReference type="GO" id="GO:0006629">
    <property type="term" value="P:lipid metabolic process"/>
    <property type="evidence" value="ECO:0007669"/>
    <property type="project" value="InterPro"/>
</dbReference>
<dbReference type="InterPro" id="IPR036681">
    <property type="entry name" value="PgpA-like_sf"/>
</dbReference>
<reference evidence="3 4" key="1">
    <citation type="journal article" date="2009" name="Appl. Environ. Microbiol.">
        <title>Genomic analysis of 'Elusimicrobium minutum,' the first cultivated representative of the phylum 'Elusimicrobia' (formerly termite group 1).</title>
        <authorList>
            <person name="Herlemann D.P.R."/>
            <person name="Geissinger O."/>
            <person name="Ikeda-Ohtsubo W."/>
            <person name="Kunin V."/>
            <person name="Sun H."/>
            <person name="Lapidus A."/>
            <person name="Hugenholtz P."/>
            <person name="Brune A."/>
        </authorList>
    </citation>
    <scope>NUCLEOTIDE SEQUENCE [LARGE SCALE GENOMIC DNA]</scope>
    <source>
        <strain evidence="3 4">Pei191</strain>
    </source>
</reference>
<dbReference type="InterPro" id="IPR007686">
    <property type="entry name" value="YutG/PgpA"/>
</dbReference>
<dbReference type="STRING" id="445932.Emin_0442"/>
<dbReference type="HOGENOM" id="CLU_103734_0_1_0"/>
<evidence type="ECO:0000259" key="2">
    <source>
        <dbReference type="Pfam" id="PF04608"/>
    </source>
</evidence>
<dbReference type="Pfam" id="PF04608">
    <property type="entry name" value="PgpA"/>
    <property type="match status" value="1"/>
</dbReference>
<dbReference type="InterPro" id="IPR026037">
    <property type="entry name" value="PgpA"/>
</dbReference>
<dbReference type="PANTHER" id="PTHR36305:SF1">
    <property type="entry name" value="PHOSPHATIDYLGLYCEROPHOSPHATASE A"/>
    <property type="match status" value="1"/>
</dbReference>
<protein>
    <submittedName>
        <fullName evidence="3">Phosphatidylglycerophosphate synthase</fullName>
    </submittedName>
</protein>
<dbReference type="KEGG" id="emi:Emin_0442"/>
<evidence type="ECO:0000313" key="4">
    <source>
        <dbReference type="Proteomes" id="UP000001029"/>
    </source>
</evidence>
<proteinExistence type="predicted"/>
<feature type="transmembrane region" description="Helical" evidence="1">
    <location>
        <begin position="89"/>
        <end position="114"/>
    </location>
</feature>
<dbReference type="CDD" id="cd06971">
    <property type="entry name" value="PgpA"/>
    <property type="match status" value="1"/>
</dbReference>
<dbReference type="Proteomes" id="UP000001029">
    <property type="component" value="Chromosome"/>
</dbReference>
<dbReference type="GO" id="GO:0008962">
    <property type="term" value="F:phosphatidylglycerophosphatase activity"/>
    <property type="evidence" value="ECO:0007669"/>
    <property type="project" value="InterPro"/>
</dbReference>
<feature type="domain" description="YutG/PgpA" evidence="2">
    <location>
        <begin position="8"/>
        <end position="152"/>
    </location>
</feature>
<keyword evidence="4" id="KW-1185">Reference proteome</keyword>
<organism evidence="3 4">
    <name type="scientific">Elusimicrobium minutum (strain Pei191)</name>
    <dbReference type="NCBI Taxonomy" id="445932"/>
    <lineage>
        <taxon>Bacteria</taxon>
        <taxon>Pseudomonadati</taxon>
        <taxon>Elusimicrobiota</taxon>
        <taxon>Elusimicrobia</taxon>
        <taxon>Elusimicrobiales</taxon>
        <taxon>Elusimicrobiaceae</taxon>
        <taxon>Elusimicrobium</taxon>
    </lineage>
</organism>
<sequence length="162" mass="18261">MKAFWNFLASGFGVSLLPATILKGHKNTGAGFWGTLVAVPFAWWILMPLAWWAQLIFIILFTFFAVYVTKKASFEGHDSPKIVIDEMAGYFFAVFYMPRTAFFVVAAFVLFRIFDWLKPLFIKYFDNMQTASGVVLDDVASGVLANVILWAVFWACVGLGLM</sequence>
<accession>B2KBH7</accession>
<dbReference type="AlphaFoldDB" id="B2KBH7"/>
<keyword evidence="1" id="KW-0472">Membrane</keyword>
<dbReference type="EMBL" id="CP001055">
    <property type="protein sequence ID" value="ACC97999.1"/>
    <property type="molecule type" value="Genomic_DNA"/>
</dbReference>
<dbReference type="SUPFAM" id="SSF101307">
    <property type="entry name" value="YutG-like"/>
    <property type="match status" value="1"/>
</dbReference>
<name>B2KBH7_ELUMP</name>
<dbReference type="OrthoDB" id="9804091at2"/>